<evidence type="ECO:0000256" key="3">
    <source>
        <dbReference type="ARBA" id="ARBA00022989"/>
    </source>
</evidence>
<organism evidence="7">
    <name type="scientific">mine drainage metagenome</name>
    <dbReference type="NCBI Taxonomy" id="410659"/>
    <lineage>
        <taxon>unclassified sequences</taxon>
        <taxon>metagenomes</taxon>
        <taxon>ecological metagenomes</taxon>
    </lineage>
</organism>
<gene>
    <name evidence="7" type="primary">pcaK_1</name>
    <name evidence="7" type="ORF">GALL_106500</name>
</gene>
<feature type="transmembrane region" description="Helical" evidence="5">
    <location>
        <begin position="148"/>
        <end position="171"/>
    </location>
</feature>
<evidence type="ECO:0000259" key="6">
    <source>
        <dbReference type="PROSITE" id="PS50850"/>
    </source>
</evidence>
<feature type="domain" description="Major facilitator superfamily (MFS) profile" evidence="6">
    <location>
        <begin position="23"/>
        <end position="436"/>
    </location>
</feature>
<dbReference type="PANTHER" id="PTHR23508:SF10">
    <property type="entry name" value="CARBOXYLIC ACID TRANSPORTER PROTEIN HOMOLOG"/>
    <property type="match status" value="1"/>
</dbReference>
<reference evidence="7" key="1">
    <citation type="submission" date="2016-10" db="EMBL/GenBank/DDBJ databases">
        <title>Sequence of Gallionella enrichment culture.</title>
        <authorList>
            <person name="Poehlein A."/>
            <person name="Muehling M."/>
            <person name="Daniel R."/>
        </authorList>
    </citation>
    <scope>NUCLEOTIDE SEQUENCE</scope>
</reference>
<keyword evidence="4 5" id="KW-0472">Membrane</keyword>
<feature type="transmembrane region" description="Helical" evidence="5">
    <location>
        <begin position="347"/>
        <end position="371"/>
    </location>
</feature>
<proteinExistence type="predicted"/>
<dbReference type="InterPro" id="IPR036259">
    <property type="entry name" value="MFS_trans_sf"/>
</dbReference>
<keyword evidence="3 5" id="KW-1133">Transmembrane helix</keyword>
<dbReference type="InterPro" id="IPR005829">
    <property type="entry name" value="Sugar_transporter_CS"/>
</dbReference>
<feature type="transmembrane region" description="Helical" evidence="5">
    <location>
        <begin position="383"/>
        <end position="406"/>
    </location>
</feature>
<feature type="transmembrane region" description="Helical" evidence="5">
    <location>
        <begin position="322"/>
        <end position="341"/>
    </location>
</feature>
<dbReference type="GO" id="GO:0005886">
    <property type="term" value="C:plasma membrane"/>
    <property type="evidence" value="ECO:0007669"/>
    <property type="project" value="TreeGrafter"/>
</dbReference>
<name>A0A1J5SF70_9ZZZZ</name>
<dbReference type="CDD" id="cd17365">
    <property type="entry name" value="MFS_PcaK_like"/>
    <property type="match status" value="1"/>
</dbReference>
<evidence type="ECO:0000256" key="4">
    <source>
        <dbReference type="ARBA" id="ARBA00023136"/>
    </source>
</evidence>
<sequence>MDATFNVQGFIEQEKFSRFQFMVVALCALVVLLDGFDTQAIGYVAPAIVKALSIERSALAGVFAAGLTGLMIGALTLGPAADRYGRKPLLIFCILFFGIFSLLTVTADTVGSLMMFRFLAGLGLGGAMPNAIALTAEYTPHRIRTTTVMVMFCGFSLGAALGGVAAASLIAHFGWKSVFVIGGVAPLLAFIVLLALLPESIRYLTLKGGQEAKIAAILGRIKPGLKIPARPRFVMDEHKDQGFMVGQLFKQGRALMTVLLWLVFFMSLLELYFLSSWLPLMLHDSGVPFGSSVMITAMLQVGGVVGTLALGRIFDRHAPFKALAWVYLGAAAFVFLISLVASSVPLLFVTVFGAGFCVVGAQGAANALTAGSYPTAIRSTGTGWALGIGRLGSITGPVIGGALLAMHWPFTQIFMVASLPVLVAASAAFLIFLQRREQHQSLGVVQSVAAAGAADNVAN</sequence>
<dbReference type="AlphaFoldDB" id="A0A1J5SF70"/>
<dbReference type="PANTHER" id="PTHR23508">
    <property type="entry name" value="CARBOXYLIC ACID TRANSPORTER PROTEIN HOMOLOG"/>
    <property type="match status" value="1"/>
</dbReference>
<feature type="transmembrane region" description="Helical" evidence="5">
    <location>
        <begin position="57"/>
        <end position="77"/>
    </location>
</feature>
<feature type="transmembrane region" description="Helical" evidence="5">
    <location>
        <begin position="21"/>
        <end position="45"/>
    </location>
</feature>
<keyword evidence="2 5" id="KW-0812">Transmembrane</keyword>
<dbReference type="EMBL" id="MLJW01000039">
    <property type="protein sequence ID" value="OIR07063.1"/>
    <property type="molecule type" value="Genomic_DNA"/>
</dbReference>
<dbReference type="PROSITE" id="PS50850">
    <property type="entry name" value="MFS"/>
    <property type="match status" value="1"/>
</dbReference>
<feature type="transmembrane region" description="Helical" evidence="5">
    <location>
        <begin position="254"/>
        <end position="275"/>
    </location>
</feature>
<protein>
    <submittedName>
        <fullName evidence="7">4-hydroxybenzoate transporter PcaK</fullName>
    </submittedName>
</protein>
<evidence type="ECO:0000256" key="5">
    <source>
        <dbReference type="SAM" id="Phobius"/>
    </source>
</evidence>
<feature type="transmembrane region" description="Helical" evidence="5">
    <location>
        <begin position="113"/>
        <end position="136"/>
    </location>
</feature>
<evidence type="ECO:0000256" key="2">
    <source>
        <dbReference type="ARBA" id="ARBA00022692"/>
    </source>
</evidence>
<dbReference type="PROSITE" id="PS00217">
    <property type="entry name" value="SUGAR_TRANSPORT_2"/>
    <property type="match status" value="1"/>
</dbReference>
<feature type="transmembrane region" description="Helical" evidence="5">
    <location>
        <begin position="287"/>
        <end position="310"/>
    </location>
</feature>
<dbReference type="InterPro" id="IPR011701">
    <property type="entry name" value="MFS"/>
</dbReference>
<accession>A0A1J5SF70</accession>
<dbReference type="Gene3D" id="1.20.1250.20">
    <property type="entry name" value="MFS general substrate transporter like domains"/>
    <property type="match status" value="2"/>
</dbReference>
<evidence type="ECO:0000313" key="7">
    <source>
        <dbReference type="EMBL" id="OIR07063.1"/>
    </source>
</evidence>
<dbReference type="InterPro" id="IPR020846">
    <property type="entry name" value="MFS_dom"/>
</dbReference>
<dbReference type="SUPFAM" id="SSF103473">
    <property type="entry name" value="MFS general substrate transporter"/>
    <property type="match status" value="1"/>
</dbReference>
<feature type="transmembrane region" description="Helical" evidence="5">
    <location>
        <begin position="177"/>
        <end position="197"/>
    </location>
</feature>
<feature type="transmembrane region" description="Helical" evidence="5">
    <location>
        <begin position="89"/>
        <end position="107"/>
    </location>
</feature>
<dbReference type="Pfam" id="PF07690">
    <property type="entry name" value="MFS_1"/>
    <property type="match status" value="1"/>
</dbReference>
<evidence type="ECO:0000256" key="1">
    <source>
        <dbReference type="ARBA" id="ARBA00004141"/>
    </source>
</evidence>
<comment type="subcellular location">
    <subcellularLocation>
        <location evidence="1">Membrane</location>
        <topology evidence="1">Multi-pass membrane protein</topology>
    </subcellularLocation>
</comment>
<dbReference type="GO" id="GO:0046943">
    <property type="term" value="F:carboxylic acid transmembrane transporter activity"/>
    <property type="evidence" value="ECO:0007669"/>
    <property type="project" value="TreeGrafter"/>
</dbReference>
<feature type="transmembrane region" description="Helical" evidence="5">
    <location>
        <begin position="412"/>
        <end position="433"/>
    </location>
</feature>
<comment type="caution">
    <text evidence="7">The sequence shown here is derived from an EMBL/GenBank/DDBJ whole genome shotgun (WGS) entry which is preliminary data.</text>
</comment>